<dbReference type="SUPFAM" id="SSF50249">
    <property type="entry name" value="Nucleic acid-binding proteins"/>
    <property type="match status" value="1"/>
</dbReference>
<evidence type="ECO:0000256" key="2">
    <source>
        <dbReference type="ARBA" id="ARBA00004123"/>
    </source>
</evidence>
<dbReference type="GO" id="GO:0005958">
    <property type="term" value="C:DNA-dependent protein kinase-DNA ligase 4 complex"/>
    <property type="evidence" value="ECO:0007669"/>
    <property type="project" value="TreeGrafter"/>
</dbReference>
<evidence type="ECO:0000256" key="17">
    <source>
        <dbReference type="ARBA" id="ARBA00031942"/>
    </source>
</evidence>
<evidence type="ECO:0000313" key="23">
    <source>
        <dbReference type="Proteomes" id="UP000027135"/>
    </source>
</evidence>
<evidence type="ECO:0000256" key="8">
    <source>
        <dbReference type="ARBA" id="ARBA00022737"/>
    </source>
</evidence>
<evidence type="ECO:0000256" key="15">
    <source>
        <dbReference type="ARBA" id="ARBA00023242"/>
    </source>
</evidence>
<dbReference type="GO" id="GO:0046872">
    <property type="term" value="F:metal ion binding"/>
    <property type="evidence" value="ECO:0007669"/>
    <property type="project" value="UniProtKB-KW"/>
</dbReference>
<dbReference type="Gene3D" id="3.30.470.30">
    <property type="entry name" value="DNA ligase/mRNA capping enzyme"/>
    <property type="match status" value="1"/>
</dbReference>
<keyword evidence="13" id="KW-0233">DNA recombination</keyword>
<evidence type="ECO:0000256" key="5">
    <source>
        <dbReference type="ARBA" id="ARBA00022073"/>
    </source>
</evidence>
<dbReference type="eggNOG" id="KOG0966">
    <property type="taxonomic scope" value="Eukaryota"/>
</dbReference>
<dbReference type="InterPro" id="IPR036420">
    <property type="entry name" value="BRCT_dom_sf"/>
</dbReference>
<dbReference type="SUPFAM" id="SSF52113">
    <property type="entry name" value="BRCT domain"/>
    <property type="match status" value="2"/>
</dbReference>
<dbReference type="Gene3D" id="3.40.50.10190">
    <property type="entry name" value="BRCT domain"/>
    <property type="match status" value="2"/>
</dbReference>
<dbReference type="STRING" id="136037.A0A067R3N3"/>
<dbReference type="Pfam" id="PF04675">
    <property type="entry name" value="DNA_ligase_A_N"/>
    <property type="match status" value="1"/>
</dbReference>
<accession>A0A067R3N3</accession>
<comment type="subcellular location">
    <subcellularLocation>
        <location evidence="2">Nucleus</location>
    </subcellularLocation>
</comment>
<evidence type="ECO:0000256" key="13">
    <source>
        <dbReference type="ARBA" id="ARBA00023172"/>
    </source>
</evidence>
<dbReference type="InterPro" id="IPR036599">
    <property type="entry name" value="DNA_ligase_N_sf"/>
</dbReference>
<evidence type="ECO:0000256" key="18">
    <source>
        <dbReference type="ARBA" id="ARBA00034003"/>
    </source>
</evidence>
<dbReference type="AlphaFoldDB" id="A0A067R3N3"/>
<dbReference type="GO" id="GO:0071897">
    <property type="term" value="P:DNA biosynthetic process"/>
    <property type="evidence" value="ECO:0007669"/>
    <property type="project" value="InterPro"/>
</dbReference>
<dbReference type="InterPro" id="IPR012308">
    <property type="entry name" value="DNA_ligase_ATP-dep_N"/>
</dbReference>
<dbReference type="InterPro" id="IPR012310">
    <property type="entry name" value="DNA_ligase_ATP-dep_cent"/>
</dbReference>
<evidence type="ECO:0000256" key="14">
    <source>
        <dbReference type="ARBA" id="ARBA00023204"/>
    </source>
</evidence>
<feature type="domain" description="BRCT" evidence="21">
    <location>
        <begin position="835"/>
        <end position="899"/>
    </location>
</feature>
<dbReference type="CDD" id="cd07968">
    <property type="entry name" value="OBF_DNA_ligase_IV"/>
    <property type="match status" value="1"/>
</dbReference>
<dbReference type="InterPro" id="IPR016059">
    <property type="entry name" value="DNA_ligase_ATP-dep_CS"/>
</dbReference>
<dbReference type="InterPro" id="IPR012340">
    <property type="entry name" value="NA-bd_OB-fold"/>
</dbReference>
<keyword evidence="11" id="KW-0067">ATP-binding</keyword>
<evidence type="ECO:0000256" key="12">
    <source>
        <dbReference type="ARBA" id="ARBA00022842"/>
    </source>
</evidence>
<sequence length="899" mass="102960">MEYTVASKIHFKSLCRLCEIISDCARNKKEEYLKKYINYFHEYSKNLKQESPLLDDSFYPFLRLLLPQLDRERGAYGIKEHNLAKVYIRVLGLPKEGHDASKLLNFRTPKTAGSGAGDFAEVAFWVLKSRCPEGGNLSVEQINVHLDNIALKHAAHDPRGVDAELVAMLTSMSAAEQKWLIRMLLKDMKLGLGQSRIFHIYHPDALELYDVSNSLLKVCQLLRDPNIRLHEVEVSLFSPFRPMLAERCNVQTIEESMKKSQFYYVETKYDGERFQLHMENGVFKYFSRNGYEYTDVYVTLLTSHVSKLLRADTKNCILDGEMMGWNKNLKCYKYKGTNFDVKCLKEGDCIRPCLCVFDVLLYNGQVLTNKPLSERLHYLKNLFTPSEGIFMHAERKEVTTGQEVIHELNLAIDNRLEGIVLKDPTSIYKPNMRKGGWYKIKPEYTEGLMDHLDLIIMGGYFGEGRRKGISHFLVGAAVPPPIEDMEPVEFHSVARVGSGYSADELSELLQKLSLHWQRVTPGQCPPALVWTKEKPDVWIAPQNSYILEVKASEIVQSSSYKVDYTLRFPRVETIRYDKKWSDCMTIIDFDSLRKEASGKLYSRHVDASDQLSESPKKKVRQLKKIPITLGEQFCGIDVSEVNVTSNSLEAKVFCVLTGCQDHTKQDIETKIIQNGGTVVQNTGHNTFCALAGDSTLRVRNIAKSGQCSVARVDWLLRSIAANMLLPWTPADLLYATPTVSEQLSVEFDKFGDSYTQPLTEESLKYVLEQVEKSGCVMDLTEEMLADLEIELFRGPSPYGLFRLCRSYVDKYFTLNDPLSGESKELDIVELDFSFYGGQVFSHIDEQTTHVIIHSQSKDRLDEIKRINRARVCKFYIVTEQWVQKTVEMKNRQKENDYSL</sequence>
<keyword evidence="14" id="KW-0234">DNA repair</keyword>
<dbReference type="Pfam" id="PF04679">
    <property type="entry name" value="DNA_ligase_A_C"/>
    <property type="match status" value="1"/>
</dbReference>
<dbReference type="FunCoup" id="A0A067R3N3">
    <property type="interactions" value="843"/>
</dbReference>
<dbReference type="GO" id="GO:0006310">
    <property type="term" value="P:DNA recombination"/>
    <property type="evidence" value="ECO:0007669"/>
    <property type="project" value="UniProtKB-KW"/>
</dbReference>
<evidence type="ECO:0000256" key="7">
    <source>
        <dbReference type="ARBA" id="ARBA00022723"/>
    </source>
</evidence>
<dbReference type="InterPro" id="IPR021536">
    <property type="entry name" value="DNA_ligase_IV_dom"/>
</dbReference>
<dbReference type="Pfam" id="PF11411">
    <property type="entry name" value="DNA_ligase_IV"/>
    <property type="match status" value="1"/>
</dbReference>
<dbReference type="CDD" id="cd07903">
    <property type="entry name" value="Adenylation_DNA_ligase_IV"/>
    <property type="match status" value="1"/>
</dbReference>
<evidence type="ECO:0000313" key="22">
    <source>
        <dbReference type="EMBL" id="KDR17778.1"/>
    </source>
</evidence>
<evidence type="ECO:0000256" key="11">
    <source>
        <dbReference type="ARBA" id="ARBA00022840"/>
    </source>
</evidence>
<comment type="catalytic activity">
    <reaction evidence="18">
        <text>ATP + (deoxyribonucleotide)n-3'-hydroxyl + 5'-phospho-(deoxyribonucleotide)m = (deoxyribonucleotide)n+m + AMP + diphosphate.</text>
        <dbReference type="EC" id="6.5.1.1"/>
    </reaction>
</comment>
<dbReference type="OMA" id="EGIMIKH"/>
<dbReference type="SUPFAM" id="SSF56091">
    <property type="entry name" value="DNA ligase/mRNA capping enzyme, catalytic domain"/>
    <property type="match status" value="1"/>
</dbReference>
<dbReference type="PROSITE" id="PS50160">
    <property type="entry name" value="DNA_LIGASE_A3"/>
    <property type="match status" value="1"/>
</dbReference>
<protein>
    <recommendedName>
        <fullName evidence="5">DNA ligase 4</fullName>
        <ecNumber evidence="4">6.5.1.1</ecNumber>
    </recommendedName>
    <alternativeName>
        <fullName evidence="17">DNA ligase IV</fullName>
    </alternativeName>
    <alternativeName>
        <fullName evidence="16">Polydeoxyribonucleotide synthase [ATP] 4</fullName>
    </alternativeName>
</protein>
<feature type="domain" description="ATP-dependent DNA ligase family profile" evidence="20">
    <location>
        <begin position="345"/>
        <end position="469"/>
    </location>
</feature>
<dbReference type="Pfam" id="PF00533">
    <property type="entry name" value="BRCT"/>
    <property type="match status" value="1"/>
</dbReference>
<dbReference type="InterPro" id="IPR000977">
    <property type="entry name" value="DNA_ligase_ATP-dep"/>
</dbReference>
<dbReference type="GO" id="GO:0005524">
    <property type="term" value="F:ATP binding"/>
    <property type="evidence" value="ECO:0007669"/>
    <property type="project" value="UniProtKB-KW"/>
</dbReference>
<evidence type="ECO:0000256" key="6">
    <source>
        <dbReference type="ARBA" id="ARBA00022598"/>
    </source>
</evidence>
<dbReference type="Gene3D" id="1.10.3260.10">
    <property type="entry name" value="DNA ligase, ATP-dependent, N-terminal domain"/>
    <property type="match status" value="1"/>
</dbReference>
<proteinExistence type="inferred from homology"/>
<evidence type="ECO:0000259" key="20">
    <source>
        <dbReference type="PROSITE" id="PS50160"/>
    </source>
</evidence>
<keyword evidence="8" id="KW-0677">Repeat</keyword>
<evidence type="ECO:0000256" key="3">
    <source>
        <dbReference type="ARBA" id="ARBA00007572"/>
    </source>
</evidence>
<dbReference type="GO" id="GO:0003677">
    <property type="term" value="F:DNA binding"/>
    <property type="evidence" value="ECO:0007669"/>
    <property type="project" value="InterPro"/>
</dbReference>
<evidence type="ECO:0000256" key="4">
    <source>
        <dbReference type="ARBA" id="ARBA00012727"/>
    </source>
</evidence>
<dbReference type="InterPro" id="IPR012309">
    <property type="entry name" value="DNA_ligase_ATP-dep_C"/>
</dbReference>
<evidence type="ECO:0000256" key="10">
    <source>
        <dbReference type="ARBA" id="ARBA00022763"/>
    </source>
</evidence>
<comment type="cofactor">
    <cofactor evidence="1">
        <name>Mg(2+)</name>
        <dbReference type="ChEBI" id="CHEBI:18420"/>
    </cofactor>
</comment>
<dbReference type="InterPro" id="IPR044125">
    <property type="entry name" value="Adenylation_DNA_ligase_IV"/>
</dbReference>
<name>A0A067R3N3_ZOONE</name>
<evidence type="ECO:0000256" key="16">
    <source>
        <dbReference type="ARBA" id="ARBA00030676"/>
    </source>
</evidence>
<dbReference type="GO" id="GO:0006297">
    <property type="term" value="P:nucleotide-excision repair, DNA gap filling"/>
    <property type="evidence" value="ECO:0007669"/>
    <property type="project" value="TreeGrafter"/>
</dbReference>
<dbReference type="InterPro" id="IPR001357">
    <property type="entry name" value="BRCT_dom"/>
</dbReference>
<evidence type="ECO:0000256" key="1">
    <source>
        <dbReference type="ARBA" id="ARBA00001946"/>
    </source>
</evidence>
<keyword evidence="10" id="KW-0227">DNA damage</keyword>
<comment type="similarity">
    <text evidence="3 19">Belongs to the ATP-dependent DNA ligase family.</text>
</comment>
<dbReference type="EMBL" id="KK852718">
    <property type="protein sequence ID" value="KDR17778.1"/>
    <property type="molecule type" value="Genomic_DNA"/>
</dbReference>
<dbReference type="InterPro" id="IPR029710">
    <property type="entry name" value="LIG4"/>
</dbReference>
<keyword evidence="12" id="KW-0460">Magnesium</keyword>
<keyword evidence="7" id="KW-0479">Metal-binding</keyword>
<dbReference type="Proteomes" id="UP000027135">
    <property type="component" value="Unassembled WGS sequence"/>
</dbReference>
<dbReference type="PROSITE" id="PS50172">
    <property type="entry name" value="BRCT"/>
    <property type="match status" value="2"/>
</dbReference>
<reference evidence="22 23" key="1">
    <citation type="journal article" date="2014" name="Nat. Commun.">
        <title>Molecular traces of alternative social organization in a termite genome.</title>
        <authorList>
            <person name="Terrapon N."/>
            <person name="Li C."/>
            <person name="Robertson H.M."/>
            <person name="Ji L."/>
            <person name="Meng X."/>
            <person name="Booth W."/>
            <person name="Chen Z."/>
            <person name="Childers C.P."/>
            <person name="Glastad K.M."/>
            <person name="Gokhale K."/>
            <person name="Gowin J."/>
            <person name="Gronenberg W."/>
            <person name="Hermansen R.A."/>
            <person name="Hu H."/>
            <person name="Hunt B.G."/>
            <person name="Huylmans A.K."/>
            <person name="Khalil S.M."/>
            <person name="Mitchell R.D."/>
            <person name="Munoz-Torres M.C."/>
            <person name="Mustard J.A."/>
            <person name="Pan H."/>
            <person name="Reese J.T."/>
            <person name="Scharf M.E."/>
            <person name="Sun F."/>
            <person name="Vogel H."/>
            <person name="Xiao J."/>
            <person name="Yang W."/>
            <person name="Yang Z."/>
            <person name="Yang Z."/>
            <person name="Zhou J."/>
            <person name="Zhu J."/>
            <person name="Brent C.S."/>
            <person name="Elsik C.G."/>
            <person name="Goodisman M.A."/>
            <person name="Liberles D.A."/>
            <person name="Roe R.M."/>
            <person name="Vargo E.L."/>
            <person name="Vilcinskas A."/>
            <person name="Wang J."/>
            <person name="Bornberg-Bauer E."/>
            <person name="Korb J."/>
            <person name="Zhang G."/>
            <person name="Liebig J."/>
        </authorList>
    </citation>
    <scope>NUCLEOTIDE SEQUENCE [LARGE SCALE GENOMIC DNA]</scope>
    <source>
        <tissue evidence="22">Whole organism</tissue>
    </source>
</reference>
<evidence type="ECO:0000256" key="19">
    <source>
        <dbReference type="RuleBase" id="RU004196"/>
    </source>
</evidence>
<dbReference type="GO" id="GO:0003910">
    <property type="term" value="F:DNA ligase (ATP) activity"/>
    <property type="evidence" value="ECO:0007669"/>
    <property type="project" value="UniProtKB-EC"/>
</dbReference>
<dbReference type="GO" id="GO:0032807">
    <property type="term" value="C:DNA ligase IV complex"/>
    <property type="evidence" value="ECO:0007669"/>
    <property type="project" value="TreeGrafter"/>
</dbReference>
<dbReference type="GO" id="GO:0006303">
    <property type="term" value="P:double-strand break repair via nonhomologous end joining"/>
    <property type="evidence" value="ECO:0007669"/>
    <property type="project" value="TreeGrafter"/>
</dbReference>
<feature type="domain" description="BRCT" evidence="21">
    <location>
        <begin position="643"/>
        <end position="732"/>
    </location>
</feature>
<keyword evidence="6 22" id="KW-0436">Ligase</keyword>
<evidence type="ECO:0000259" key="21">
    <source>
        <dbReference type="PROSITE" id="PS50172"/>
    </source>
</evidence>
<keyword evidence="9" id="KW-0547">Nucleotide-binding</keyword>
<dbReference type="InParanoid" id="A0A067R3N3"/>
<dbReference type="EC" id="6.5.1.1" evidence="4"/>
<evidence type="ECO:0000256" key="9">
    <source>
        <dbReference type="ARBA" id="ARBA00022741"/>
    </source>
</evidence>
<dbReference type="SMART" id="SM00292">
    <property type="entry name" value="BRCT"/>
    <property type="match status" value="2"/>
</dbReference>
<dbReference type="NCBIfam" id="TIGR00574">
    <property type="entry name" value="dnl1"/>
    <property type="match status" value="1"/>
</dbReference>
<dbReference type="Gene3D" id="2.40.50.140">
    <property type="entry name" value="Nucleic acid-binding proteins"/>
    <property type="match status" value="1"/>
</dbReference>
<organism evidence="22 23">
    <name type="scientific">Zootermopsis nevadensis</name>
    <name type="common">Dampwood termite</name>
    <dbReference type="NCBI Taxonomy" id="136037"/>
    <lineage>
        <taxon>Eukaryota</taxon>
        <taxon>Metazoa</taxon>
        <taxon>Ecdysozoa</taxon>
        <taxon>Arthropoda</taxon>
        <taxon>Hexapoda</taxon>
        <taxon>Insecta</taxon>
        <taxon>Pterygota</taxon>
        <taxon>Neoptera</taxon>
        <taxon>Polyneoptera</taxon>
        <taxon>Dictyoptera</taxon>
        <taxon>Blattodea</taxon>
        <taxon>Blattoidea</taxon>
        <taxon>Termitoidae</taxon>
        <taxon>Termopsidae</taxon>
        <taxon>Zootermopsis</taxon>
    </lineage>
</organism>
<dbReference type="Pfam" id="PF01068">
    <property type="entry name" value="DNA_ligase_A_M"/>
    <property type="match status" value="1"/>
</dbReference>
<dbReference type="PANTHER" id="PTHR45997">
    <property type="entry name" value="DNA LIGASE 4"/>
    <property type="match status" value="1"/>
</dbReference>
<keyword evidence="23" id="KW-1185">Reference proteome</keyword>
<dbReference type="PROSITE" id="PS00333">
    <property type="entry name" value="DNA_LIGASE_A2"/>
    <property type="match status" value="1"/>
</dbReference>
<gene>
    <name evidence="22" type="ORF">L798_08121</name>
</gene>
<keyword evidence="15" id="KW-0539">Nucleus</keyword>
<dbReference type="PANTHER" id="PTHR45997:SF1">
    <property type="entry name" value="DNA LIGASE 4"/>
    <property type="match status" value="1"/>
</dbReference>